<feature type="signal peptide" evidence="1">
    <location>
        <begin position="1"/>
        <end position="18"/>
    </location>
</feature>
<protein>
    <submittedName>
        <fullName evidence="2">Putative secreted peptide</fullName>
    </submittedName>
</protein>
<proteinExistence type="predicted"/>
<feature type="chain" id="PRO_5014973299" evidence="1">
    <location>
        <begin position="19"/>
        <end position="67"/>
    </location>
</feature>
<name>A0A2M3ZTG9_9DIPT</name>
<reference evidence="2" key="1">
    <citation type="submission" date="2018-01" db="EMBL/GenBank/DDBJ databases">
        <title>An insight into the sialome of Amazonian anophelines.</title>
        <authorList>
            <person name="Ribeiro J.M."/>
            <person name="Scarpassa V."/>
            <person name="Calvo E."/>
        </authorList>
    </citation>
    <scope>NUCLEOTIDE SEQUENCE</scope>
    <source>
        <tissue evidence="2">Salivary glands</tissue>
    </source>
</reference>
<sequence>MGDRFLALDHLLLELCLALLRRLELCGFLLQRKLQFLPLFMIVRFHQRYLGVPRLQPIQLSQLLFAA</sequence>
<dbReference type="AlphaFoldDB" id="A0A2M3ZTG9"/>
<evidence type="ECO:0000256" key="1">
    <source>
        <dbReference type="SAM" id="SignalP"/>
    </source>
</evidence>
<dbReference type="EMBL" id="GGFM01011044">
    <property type="protein sequence ID" value="MBW31795.1"/>
    <property type="molecule type" value="Transcribed_RNA"/>
</dbReference>
<keyword evidence="1" id="KW-0732">Signal</keyword>
<accession>A0A2M3ZTG9</accession>
<evidence type="ECO:0000313" key="2">
    <source>
        <dbReference type="EMBL" id="MBW31795.1"/>
    </source>
</evidence>
<organism evidence="2">
    <name type="scientific">Anopheles braziliensis</name>
    <dbReference type="NCBI Taxonomy" id="58242"/>
    <lineage>
        <taxon>Eukaryota</taxon>
        <taxon>Metazoa</taxon>
        <taxon>Ecdysozoa</taxon>
        <taxon>Arthropoda</taxon>
        <taxon>Hexapoda</taxon>
        <taxon>Insecta</taxon>
        <taxon>Pterygota</taxon>
        <taxon>Neoptera</taxon>
        <taxon>Endopterygota</taxon>
        <taxon>Diptera</taxon>
        <taxon>Nematocera</taxon>
        <taxon>Culicoidea</taxon>
        <taxon>Culicidae</taxon>
        <taxon>Anophelinae</taxon>
        <taxon>Anopheles</taxon>
    </lineage>
</organism>